<dbReference type="AlphaFoldDB" id="A0A0M4RWT8"/>
<dbReference type="InterPro" id="IPR025157">
    <property type="entry name" value="Hemagglutinin_rpt"/>
</dbReference>
<reference evidence="2" key="1">
    <citation type="submission" date="2015-09" db="EMBL/GenBank/DDBJ databases">
        <authorList>
            <person name="Kook J.-K."/>
            <person name="Park S.-N."/>
            <person name="Lim Y.K."/>
            <person name="Jo E."/>
        </authorList>
    </citation>
    <scope>NUCLEOTIDE SEQUENCE [LARGE SCALE GENOMIC DNA]</scope>
    <source>
        <strain evidence="2">KCOM 1279</strain>
    </source>
</reference>
<dbReference type="OrthoDB" id="87158at2"/>
<accession>A0A0M4RWT8</accession>
<dbReference type="Pfam" id="PF13332">
    <property type="entry name" value="Fil_haemagg_2"/>
    <property type="match status" value="1"/>
</dbReference>
<evidence type="ECO:0000313" key="2">
    <source>
        <dbReference type="Proteomes" id="UP000063147"/>
    </source>
</evidence>
<evidence type="ECO:0000313" key="1">
    <source>
        <dbReference type="EMBL" id="ALF17805.1"/>
    </source>
</evidence>
<name>A0A0M4RWT8_9FUSO</name>
<gene>
    <name evidence="1" type="ORF">RN98_06315</name>
</gene>
<dbReference type="GO" id="GO:0003824">
    <property type="term" value="F:catalytic activity"/>
    <property type="evidence" value="ECO:0007669"/>
    <property type="project" value="UniProtKB-ARBA"/>
</dbReference>
<proteinExistence type="predicted"/>
<dbReference type="PATRIC" id="fig|76859.3.peg.1264"/>
<dbReference type="EMBL" id="CP012713">
    <property type="protein sequence ID" value="ALF17805.1"/>
    <property type="molecule type" value="Genomic_DNA"/>
</dbReference>
<organism evidence="1 2">
    <name type="scientific">Fusobacterium animalis</name>
    <dbReference type="NCBI Taxonomy" id="76859"/>
    <lineage>
        <taxon>Bacteria</taxon>
        <taxon>Fusobacteriati</taxon>
        <taxon>Fusobacteriota</taxon>
        <taxon>Fusobacteriia</taxon>
        <taxon>Fusobacteriales</taxon>
        <taxon>Fusobacteriaceae</taxon>
        <taxon>Fusobacterium</taxon>
    </lineage>
</organism>
<dbReference type="Proteomes" id="UP000063147">
    <property type="component" value="Chromosome"/>
</dbReference>
<protein>
    <submittedName>
        <fullName evidence="1">Uncharacterized protein</fullName>
    </submittedName>
</protein>
<sequence>MGIGLSADLSKGKIADLSISKAGTKGRGNGTNYINSTVNVGGKLKTDSENLTLSGANVEADKLDIKAKNLVIESKQDKSERKDSSYGGSFSIDLANPSSFSANINGSKGSGEKEWVNKQTSLIAKNGGKVDTDSLTNIGAVIGSENEKEKLKVSANKVVVKDLEDKNKYENIGGGITIGTDVPNTSIKHDKIDKEQIDRATAINTDFEISGKKTSAEDLGFNTDIDKSQEKTKDEEKHLDAELHTDLLGKDKQEELKKAGGIIGDLTTALGNKSKTEGDFLERYKQLSMMRAIGDQVAKNPEYLSILDKKAIKNGKIDDDVQKDQVSVMNKLLNDALRAKGYAGPDIKMVLTDVTDPNGPYYTDTLTNTVVFDRTMLANANRDEILNALGHEFGHYSKEDNKTGTQTIANYSGKKLEDRTKGIVSKEATEDTLAAIRNNKNVITGKEGKQLADSIPMERREYYKAFIVKGSVTKVAAGVEVDGGFIYNKDPITGKEEFGIVVGGQGLLGIDYSAKNITKAGKIIANYDWDVATYEDEGKPIKEFQGFIGGAGIQVNLFGYQFNWGVSVGGNKADFGTDVNLSKNRIKIGGSGGYVHVFEWKNPSEATKVLIRTIANDSEKIVNDKNVMGKLIDITRKIMKQRDVLK</sequence>